<dbReference type="GO" id="GO:0000981">
    <property type="term" value="F:DNA-binding transcription factor activity, RNA polymerase II-specific"/>
    <property type="evidence" value="ECO:0007669"/>
    <property type="project" value="InterPro"/>
</dbReference>
<dbReference type="Proteomes" id="UP001203852">
    <property type="component" value="Unassembled WGS sequence"/>
</dbReference>
<sequence>MAIAAANTTFAPDRPAVNLSCLQCQQRKRRCDKGQPCHACSQSGITCTAVLRARLPRGRHTRRSNTHLEQRLARVESILADALPSGDVPANHSEIAQSSNPAWAAITHEIAGIREIMDTNSVSLEETSIEHGSIITPTADAPGVISFADNASFTYTHLSVLPPKAITSVLVDVYLRRIDPILKVAHAPSLRALLFDQPMYNMAEDAFRTAIHFAAISSLEEAECEQIMGEAKAVALDRFRVTTEVLLAKANLYTATTSTTLQAFVVYLIGLRASNGWRSVWALLATAVRLGQAIGLDQDMQSSSSFNQEMRRRLWFSIGVLDLQAAFDGGSFSALASNAVLGQPPLHIDDADISPVQYAFADSRTSFTDMTFACMTHETLLHVRRLIHVPVDYSGQPLFAQQWSDRYEVVEQCSQLLHQRYLRHCDDMITFQLFTRVVGEDMITTLNLLARRPLYRTISKGPPPKDDYDILNVAALVVNRGLRKFSNMDFRLWRWFSWTKWYALAILLAELCERTSGTPVDDAWRIAEDAYEVYQTNDHDAVLSTAMRKLMHRARTIRKRTTEETPTDSGPDTRQVQTSSVRVQYRSGTIAFGPLRYGHFGDPVSESEHPGQRPVDYGESDLSSWINWEAFMQDMGDISHLDLPDMLA</sequence>
<evidence type="ECO:0000256" key="6">
    <source>
        <dbReference type="ARBA" id="ARBA00023242"/>
    </source>
</evidence>
<dbReference type="AlphaFoldDB" id="A0AAN6I8V4"/>
<evidence type="ECO:0000256" key="2">
    <source>
        <dbReference type="ARBA" id="ARBA00022723"/>
    </source>
</evidence>
<dbReference type="Pfam" id="PF04082">
    <property type="entry name" value="Fungal_trans"/>
    <property type="match status" value="1"/>
</dbReference>
<evidence type="ECO:0000256" key="3">
    <source>
        <dbReference type="ARBA" id="ARBA00023015"/>
    </source>
</evidence>
<reference evidence="9" key="1">
    <citation type="journal article" date="2022" name="bioRxiv">
        <title>Deciphering the potential niche of two novel black yeast fungi from a biological soil crust based on their genomes, phenotypes, and melanin regulation.</title>
        <authorList>
            <consortium name="DOE Joint Genome Institute"/>
            <person name="Carr E.C."/>
            <person name="Barton Q."/>
            <person name="Grambo S."/>
            <person name="Sullivan M."/>
            <person name="Renfro C.M."/>
            <person name="Kuo A."/>
            <person name="Pangilinan J."/>
            <person name="Lipzen A."/>
            <person name="Keymanesh K."/>
            <person name="Savage E."/>
            <person name="Barry K."/>
            <person name="Grigoriev I.V."/>
            <person name="Riekhof W.R."/>
            <person name="Harris S.S."/>
        </authorList>
    </citation>
    <scope>NUCLEOTIDE SEQUENCE</scope>
    <source>
        <strain evidence="9">JF 03-4F</strain>
    </source>
</reference>
<dbReference type="InterPro" id="IPR050613">
    <property type="entry name" value="Sec_Metabolite_Reg"/>
</dbReference>
<evidence type="ECO:0000256" key="7">
    <source>
        <dbReference type="SAM" id="MobiDB-lite"/>
    </source>
</evidence>
<organism evidence="9 10">
    <name type="scientific">Exophiala viscosa</name>
    <dbReference type="NCBI Taxonomy" id="2486360"/>
    <lineage>
        <taxon>Eukaryota</taxon>
        <taxon>Fungi</taxon>
        <taxon>Dikarya</taxon>
        <taxon>Ascomycota</taxon>
        <taxon>Pezizomycotina</taxon>
        <taxon>Eurotiomycetes</taxon>
        <taxon>Chaetothyriomycetidae</taxon>
        <taxon>Chaetothyriales</taxon>
        <taxon>Herpotrichiellaceae</taxon>
        <taxon>Exophiala</taxon>
    </lineage>
</organism>
<dbReference type="Pfam" id="PF00172">
    <property type="entry name" value="Zn_clus"/>
    <property type="match status" value="1"/>
</dbReference>
<dbReference type="CDD" id="cd00067">
    <property type="entry name" value="GAL4"/>
    <property type="match status" value="1"/>
</dbReference>
<dbReference type="SUPFAM" id="SSF57701">
    <property type="entry name" value="Zn2/Cys6 DNA-binding domain"/>
    <property type="match status" value="1"/>
</dbReference>
<dbReference type="EMBL" id="MU404363">
    <property type="protein sequence ID" value="KAI1608543.1"/>
    <property type="molecule type" value="Genomic_DNA"/>
</dbReference>
<dbReference type="GO" id="GO:0005634">
    <property type="term" value="C:nucleus"/>
    <property type="evidence" value="ECO:0007669"/>
    <property type="project" value="UniProtKB-SubCell"/>
</dbReference>
<dbReference type="PROSITE" id="PS50048">
    <property type="entry name" value="ZN2_CY6_FUNGAL_2"/>
    <property type="match status" value="1"/>
</dbReference>
<keyword evidence="10" id="KW-1185">Reference proteome</keyword>
<dbReference type="GO" id="GO:0006351">
    <property type="term" value="P:DNA-templated transcription"/>
    <property type="evidence" value="ECO:0007669"/>
    <property type="project" value="InterPro"/>
</dbReference>
<feature type="region of interest" description="Disordered" evidence="7">
    <location>
        <begin position="557"/>
        <end position="581"/>
    </location>
</feature>
<feature type="compositionally biased region" description="Polar residues" evidence="7">
    <location>
        <begin position="567"/>
        <end position="581"/>
    </location>
</feature>
<name>A0AAN6I8V4_9EURO</name>
<dbReference type="CDD" id="cd12148">
    <property type="entry name" value="fungal_TF_MHR"/>
    <property type="match status" value="1"/>
</dbReference>
<gene>
    <name evidence="9" type="ORF">EDD36DRAFT_469428</name>
</gene>
<dbReference type="PANTHER" id="PTHR31001">
    <property type="entry name" value="UNCHARACTERIZED TRANSCRIPTIONAL REGULATORY PROTEIN"/>
    <property type="match status" value="1"/>
</dbReference>
<keyword evidence="4" id="KW-0238">DNA-binding</keyword>
<dbReference type="InterPro" id="IPR036864">
    <property type="entry name" value="Zn2-C6_fun-type_DNA-bd_sf"/>
</dbReference>
<proteinExistence type="predicted"/>
<evidence type="ECO:0000256" key="1">
    <source>
        <dbReference type="ARBA" id="ARBA00004123"/>
    </source>
</evidence>
<protein>
    <recommendedName>
        <fullName evidence="8">Zn(2)-C6 fungal-type domain-containing protein</fullName>
    </recommendedName>
</protein>
<keyword evidence="2" id="KW-0479">Metal-binding</keyword>
<dbReference type="GO" id="GO:0003677">
    <property type="term" value="F:DNA binding"/>
    <property type="evidence" value="ECO:0007669"/>
    <property type="project" value="UniProtKB-KW"/>
</dbReference>
<dbReference type="InterPro" id="IPR007219">
    <property type="entry name" value="XnlR_reg_dom"/>
</dbReference>
<evidence type="ECO:0000259" key="8">
    <source>
        <dbReference type="PROSITE" id="PS50048"/>
    </source>
</evidence>
<keyword evidence="3" id="KW-0805">Transcription regulation</keyword>
<comment type="subcellular location">
    <subcellularLocation>
        <location evidence="1">Nucleus</location>
    </subcellularLocation>
</comment>
<dbReference type="InterPro" id="IPR001138">
    <property type="entry name" value="Zn2Cys6_DnaBD"/>
</dbReference>
<dbReference type="GO" id="GO:0008270">
    <property type="term" value="F:zinc ion binding"/>
    <property type="evidence" value="ECO:0007669"/>
    <property type="project" value="InterPro"/>
</dbReference>
<evidence type="ECO:0000313" key="9">
    <source>
        <dbReference type="EMBL" id="KAI1608543.1"/>
    </source>
</evidence>
<keyword evidence="6" id="KW-0539">Nucleus</keyword>
<keyword evidence="5" id="KW-0804">Transcription</keyword>
<dbReference type="SMART" id="SM00066">
    <property type="entry name" value="GAL4"/>
    <property type="match status" value="1"/>
</dbReference>
<dbReference type="PANTHER" id="PTHR31001:SF50">
    <property type="entry name" value="ZN(II)2CYS6 TRANSCRIPTION FACTOR (EUROFUNG)"/>
    <property type="match status" value="1"/>
</dbReference>
<evidence type="ECO:0000313" key="10">
    <source>
        <dbReference type="Proteomes" id="UP001203852"/>
    </source>
</evidence>
<dbReference type="Gene3D" id="4.10.240.10">
    <property type="entry name" value="Zn(2)-C6 fungal-type DNA-binding domain"/>
    <property type="match status" value="1"/>
</dbReference>
<comment type="caution">
    <text evidence="9">The sequence shown here is derived from an EMBL/GenBank/DDBJ whole genome shotgun (WGS) entry which is preliminary data.</text>
</comment>
<feature type="domain" description="Zn(2)-C6 fungal-type" evidence="8">
    <location>
        <begin position="20"/>
        <end position="49"/>
    </location>
</feature>
<accession>A0AAN6I8V4</accession>
<evidence type="ECO:0000256" key="4">
    <source>
        <dbReference type="ARBA" id="ARBA00023125"/>
    </source>
</evidence>
<evidence type="ECO:0000256" key="5">
    <source>
        <dbReference type="ARBA" id="ARBA00023163"/>
    </source>
</evidence>